<evidence type="ECO:0000256" key="2">
    <source>
        <dbReference type="ARBA" id="ARBA00022679"/>
    </source>
</evidence>
<keyword evidence="3" id="KW-0418">Kinase</keyword>
<protein>
    <submittedName>
        <fullName evidence="5">Type II toxin-antitoxin system HipA family toxin</fullName>
    </submittedName>
</protein>
<dbReference type="RefSeq" id="WP_106353422.1">
    <property type="nucleotide sequence ID" value="NZ_JANSLM010000002.1"/>
</dbReference>
<dbReference type="EMBL" id="JANSLM010000002">
    <property type="protein sequence ID" value="MDT8837394.1"/>
    <property type="molecule type" value="Genomic_DNA"/>
</dbReference>
<sequence length="421" mass="47791">MVSNKPPDTYKVFLDAAELSDMQQVGTLYRQTARTDLPAAFAYAQSWLDGRNAFMLDPRLELWAHEQYPPAKSVAFGVFTDSAPDRWGRVLMERREAATADREDRPMRNLQELDFLLGVHDLTRVGALRFQDVEDRFLDNSADAAPPVTDLATLAYISLRIEEAGVEKLPEYEQWFAMLIAPGTSLGGARPKANFTSLGNDLWIAKFPAKDDRYDIGAWEYLTHRLASKAGIWVPQSELRYVGAHGVRYGTFCVERFDRRQGSRRMYTSAMTLLERQDGESDASYLDIAEYLAGNGAQGRIDEDLAQLFRRIVFNVLVGNRDDHLRNHGFIREASGWRLSPAFDMNPNPGKREHALTLDAMSALPDLETVIGTAEFYRLDDKQARRIVVDVRHAVNTWREEAAALNLPRPEIQRMESVFQV</sequence>
<dbReference type="Proteomes" id="UP001246473">
    <property type="component" value="Unassembled WGS sequence"/>
</dbReference>
<dbReference type="Gene3D" id="1.10.1070.20">
    <property type="match status" value="1"/>
</dbReference>
<dbReference type="InterPro" id="IPR052028">
    <property type="entry name" value="HipA_Ser/Thr_kinase"/>
</dbReference>
<dbReference type="PANTHER" id="PTHR37419:SF8">
    <property type="entry name" value="TOXIN YJJJ"/>
    <property type="match status" value="1"/>
</dbReference>
<evidence type="ECO:0000313" key="5">
    <source>
        <dbReference type="EMBL" id="MDT8837394.1"/>
    </source>
</evidence>
<name>A0AAP5Q879_9BURK</name>
<comment type="similarity">
    <text evidence="1">Belongs to the HipA Ser/Thr kinase family.</text>
</comment>
<organism evidence="5 6">
    <name type="scientific">Paraburkholderia fungorum</name>
    <dbReference type="NCBI Taxonomy" id="134537"/>
    <lineage>
        <taxon>Bacteria</taxon>
        <taxon>Pseudomonadati</taxon>
        <taxon>Pseudomonadota</taxon>
        <taxon>Betaproteobacteria</taxon>
        <taxon>Burkholderiales</taxon>
        <taxon>Burkholderiaceae</taxon>
        <taxon>Paraburkholderia</taxon>
    </lineage>
</organism>
<dbReference type="InterPro" id="IPR012893">
    <property type="entry name" value="HipA-like_C"/>
</dbReference>
<dbReference type="PANTHER" id="PTHR37419">
    <property type="entry name" value="SERINE/THREONINE-PROTEIN KINASE TOXIN HIPA"/>
    <property type="match status" value="1"/>
</dbReference>
<evidence type="ECO:0000256" key="1">
    <source>
        <dbReference type="ARBA" id="ARBA00010164"/>
    </source>
</evidence>
<evidence type="ECO:0000313" key="6">
    <source>
        <dbReference type="Proteomes" id="UP001246473"/>
    </source>
</evidence>
<evidence type="ECO:0000256" key="3">
    <source>
        <dbReference type="ARBA" id="ARBA00022777"/>
    </source>
</evidence>
<gene>
    <name evidence="5" type="ORF">ParKJ_08210</name>
</gene>
<reference evidence="5" key="1">
    <citation type="submission" date="2022-08" db="EMBL/GenBank/DDBJ databases">
        <authorList>
            <person name="Kim S.-J."/>
        </authorList>
    </citation>
    <scope>NUCLEOTIDE SEQUENCE</scope>
    <source>
        <strain evidence="5">KJ</strain>
    </source>
</reference>
<dbReference type="GO" id="GO:0005829">
    <property type="term" value="C:cytosol"/>
    <property type="evidence" value="ECO:0007669"/>
    <property type="project" value="TreeGrafter"/>
</dbReference>
<proteinExistence type="inferred from homology"/>
<keyword evidence="2" id="KW-0808">Transferase</keyword>
<dbReference type="Pfam" id="PF07804">
    <property type="entry name" value="HipA_C"/>
    <property type="match status" value="1"/>
</dbReference>
<comment type="caution">
    <text evidence="5">The sequence shown here is derived from an EMBL/GenBank/DDBJ whole genome shotgun (WGS) entry which is preliminary data.</text>
</comment>
<accession>A0AAP5Q879</accession>
<dbReference type="AlphaFoldDB" id="A0AAP5Q879"/>
<dbReference type="GO" id="GO:0004674">
    <property type="term" value="F:protein serine/threonine kinase activity"/>
    <property type="evidence" value="ECO:0007669"/>
    <property type="project" value="TreeGrafter"/>
</dbReference>
<evidence type="ECO:0000259" key="4">
    <source>
        <dbReference type="Pfam" id="PF07804"/>
    </source>
</evidence>
<feature type="domain" description="HipA-like C-terminal" evidence="4">
    <location>
        <begin position="184"/>
        <end position="398"/>
    </location>
</feature>